<dbReference type="Gene3D" id="3.90.50.10">
    <property type="entry name" value="Photosynthetic Reaction Center, subunit H, domain 2"/>
    <property type="match status" value="1"/>
</dbReference>
<keyword evidence="2" id="KW-1185">Reference proteome</keyword>
<comment type="caution">
    <text evidence="1">The sequence shown here is derived from an EMBL/GenBank/DDBJ whole genome shotgun (WGS) entry which is preliminary data.</text>
</comment>
<gene>
    <name evidence="1" type="ORF">GCM10010468_40180</name>
</gene>
<name>A0ABP6QBH9_9ACTN</name>
<protein>
    <submittedName>
        <fullName evidence="1">PRC-barrel domain-containing protein</fullName>
    </submittedName>
</protein>
<evidence type="ECO:0000313" key="1">
    <source>
        <dbReference type="EMBL" id="GAA3217435.1"/>
    </source>
</evidence>
<organism evidence="1 2">
    <name type="scientific">Actinocorallia longicatena</name>
    <dbReference type="NCBI Taxonomy" id="111803"/>
    <lineage>
        <taxon>Bacteria</taxon>
        <taxon>Bacillati</taxon>
        <taxon>Actinomycetota</taxon>
        <taxon>Actinomycetes</taxon>
        <taxon>Streptosporangiales</taxon>
        <taxon>Thermomonosporaceae</taxon>
        <taxon>Actinocorallia</taxon>
    </lineage>
</organism>
<dbReference type="RefSeq" id="WP_344830410.1">
    <property type="nucleotide sequence ID" value="NZ_BAAAUV010000009.1"/>
</dbReference>
<dbReference type="SUPFAM" id="SSF50346">
    <property type="entry name" value="PRC-barrel domain"/>
    <property type="match status" value="1"/>
</dbReference>
<dbReference type="EMBL" id="BAAAUV010000009">
    <property type="protein sequence ID" value="GAA3217435.1"/>
    <property type="molecule type" value="Genomic_DNA"/>
</dbReference>
<evidence type="ECO:0000313" key="2">
    <source>
        <dbReference type="Proteomes" id="UP001501237"/>
    </source>
</evidence>
<sequence>MTDDIHRFLGTRLGGPDGTELGTIHRFYFDDRTARPEWAAITLDDGPDRLVPIATASTESGVLRVPYPRHRVATAPTHPASAHISPAQEATLRRHYGIGTILSTMTSGSTSPTGPPGPA</sequence>
<reference evidence="2" key="1">
    <citation type="journal article" date="2019" name="Int. J. Syst. Evol. Microbiol.">
        <title>The Global Catalogue of Microorganisms (GCM) 10K type strain sequencing project: providing services to taxonomists for standard genome sequencing and annotation.</title>
        <authorList>
            <consortium name="The Broad Institute Genomics Platform"/>
            <consortium name="The Broad Institute Genome Sequencing Center for Infectious Disease"/>
            <person name="Wu L."/>
            <person name="Ma J."/>
        </authorList>
    </citation>
    <scope>NUCLEOTIDE SEQUENCE [LARGE SCALE GENOMIC DNA]</scope>
    <source>
        <strain evidence="2">JCM 9377</strain>
    </source>
</reference>
<dbReference type="Proteomes" id="UP001501237">
    <property type="component" value="Unassembled WGS sequence"/>
</dbReference>
<dbReference type="InterPro" id="IPR011033">
    <property type="entry name" value="PRC_barrel-like_sf"/>
</dbReference>
<proteinExistence type="predicted"/>
<dbReference type="InterPro" id="IPR014747">
    <property type="entry name" value="Bac_photo_RC_H_C"/>
</dbReference>
<accession>A0ABP6QBH9</accession>